<evidence type="ECO:0000313" key="2">
    <source>
        <dbReference type="EMBL" id="KPL50061.1"/>
    </source>
</evidence>
<feature type="region of interest" description="Disordered" evidence="1">
    <location>
        <begin position="1"/>
        <end position="98"/>
    </location>
</feature>
<sequence>MQIKQTNQAEAAIQPHTQLPQETAPATSQPTPEGAPPQPQLNPRLSELSQRARRPSSPAGSSDTEIIEADTASVGTDAAPPQGTMLQPRSPTVDGPSSVFRKATAGLAEGALQLSGTLRNAASNLWSLADLRTMLQIHADDPAFLQMVRHTDPEQHAPHSLAACRQQITQLRDAIEAAPDLEARFRQQLLGDIKAVEDALQPLEHGTPAAGRVLKSLANLVNLWPLVVPSPLLGNQAKTLAYSIAAATKGVMTLSASALRPTADGLPFPLMGGQLGRDANEMHFYPILLNGLFLTTELPKKFGNPSIRHQAETVENSLGFAAAASTACAAMVLTPFLWNSLNALGNQLQHKASHLGAQFAQSAGFQSQAQRWRARLTPGKISAQLRTQLNEICAALENGREAFQQARRAFTDPSQGHELTRTLNAQCTHLLETLDRCSKRLSTALQVDQNQDQPTKIPLQVTNHDIAPKLALTLLGAGVTGLTVYLIQPDRIGTVDLVADSVLVTTVMMQSAVNAHATRQDAMERFKAMCSSSLVMALALGVEKLSKTFADKSLIEASSSSPYYAGAIMSLMAMTMPGPMARGAELAMNWGGAQVMRVFKGPDGTTLATRMPSSPEELIQNVEDTASYVQSLSPEHAQEYAQQVSDIALQVIEDAGMQAQTRPSSVTITEITEITEINETNDAAALASASTSPEQRSPAHTHPSPNQAATSTAPLS</sequence>
<name>A0A0P6VWT6_9XANT</name>
<dbReference type="EMBL" id="JFAQ01000035">
    <property type="protein sequence ID" value="KPL50061.1"/>
    <property type="molecule type" value="Genomic_DNA"/>
</dbReference>
<proteinExistence type="predicted"/>
<evidence type="ECO:0000256" key="1">
    <source>
        <dbReference type="SAM" id="MobiDB-lite"/>
    </source>
</evidence>
<dbReference type="Proteomes" id="UP000054035">
    <property type="component" value="Unassembled WGS sequence"/>
</dbReference>
<gene>
    <name evidence="2" type="ORF">XAXN_03690</name>
</gene>
<comment type="caution">
    <text evidence="2">The sequence shown here is derived from an EMBL/GenBank/DDBJ whole genome shotgun (WGS) entry which is preliminary data.</text>
</comment>
<accession>A0A0P6VWT6</accession>
<reference evidence="2 3" key="1">
    <citation type="submission" date="2014-02" db="EMBL/GenBank/DDBJ databases">
        <title>Genome sequence of Xanthomonas axonopodis DSM 3585 (T).</title>
        <authorList>
            <person name="Midha S."/>
            <person name="Patil P.B."/>
        </authorList>
    </citation>
    <scope>NUCLEOTIDE SEQUENCE [LARGE SCALE GENOMIC DNA]</scope>
    <source>
        <strain evidence="2 3">DSM 3585</strain>
    </source>
</reference>
<dbReference type="NCBIfam" id="NF041377">
    <property type="entry name" value="XopX"/>
    <property type="match status" value="1"/>
</dbReference>
<dbReference type="AlphaFoldDB" id="A0A0P6VWT6"/>
<feature type="region of interest" description="Disordered" evidence="1">
    <location>
        <begin position="684"/>
        <end position="716"/>
    </location>
</feature>
<dbReference type="PATRIC" id="fig|53413.25.peg.3091"/>
<organism evidence="2 3">
    <name type="scientific">Xanthomonas axonopodis</name>
    <dbReference type="NCBI Taxonomy" id="53413"/>
    <lineage>
        <taxon>Bacteria</taxon>
        <taxon>Pseudomonadati</taxon>
        <taxon>Pseudomonadota</taxon>
        <taxon>Gammaproteobacteria</taxon>
        <taxon>Lysobacterales</taxon>
        <taxon>Lysobacteraceae</taxon>
        <taxon>Xanthomonas</taxon>
    </lineage>
</organism>
<protein>
    <submittedName>
        <fullName evidence="2">Type III secretion system effector protein</fullName>
    </submittedName>
</protein>
<feature type="compositionally biased region" description="Polar residues" evidence="1">
    <location>
        <begin position="1"/>
        <end position="31"/>
    </location>
</feature>
<evidence type="ECO:0000313" key="3">
    <source>
        <dbReference type="Proteomes" id="UP000054035"/>
    </source>
</evidence>
<feature type="compositionally biased region" description="Polar residues" evidence="1">
    <location>
        <begin position="703"/>
        <end position="716"/>
    </location>
</feature>